<dbReference type="Proteomes" id="UP000222106">
    <property type="component" value="Unassembled WGS sequence"/>
</dbReference>
<accession>A0A2A9ESC2</accession>
<keyword evidence="3" id="KW-0418">Kinase</keyword>
<organism evidence="3 4">
    <name type="scientific">Georgenia soli</name>
    <dbReference type="NCBI Taxonomy" id="638953"/>
    <lineage>
        <taxon>Bacteria</taxon>
        <taxon>Bacillati</taxon>
        <taxon>Actinomycetota</taxon>
        <taxon>Actinomycetes</taxon>
        <taxon>Micrococcales</taxon>
        <taxon>Bogoriellaceae</taxon>
        <taxon>Georgenia</taxon>
    </lineage>
</organism>
<keyword evidence="4" id="KW-1185">Reference proteome</keyword>
<dbReference type="CDD" id="cd23763">
    <property type="entry name" value="ASKHA_ATPase_ROK"/>
    <property type="match status" value="1"/>
</dbReference>
<protein>
    <submittedName>
        <fullName evidence="3">Glucokinase</fullName>
    </submittedName>
</protein>
<reference evidence="3 4" key="1">
    <citation type="submission" date="2017-10" db="EMBL/GenBank/DDBJ databases">
        <title>Sequencing the genomes of 1000 actinobacteria strains.</title>
        <authorList>
            <person name="Klenk H.-P."/>
        </authorList>
    </citation>
    <scope>NUCLEOTIDE SEQUENCE [LARGE SCALE GENOMIC DNA]</scope>
    <source>
        <strain evidence="3 4">DSM 21838</strain>
    </source>
</reference>
<dbReference type="SUPFAM" id="SSF53067">
    <property type="entry name" value="Actin-like ATPase domain"/>
    <property type="match status" value="1"/>
</dbReference>
<comment type="similarity">
    <text evidence="1">Belongs to the ROK (NagC/XylR) family.</text>
</comment>
<dbReference type="GO" id="GO:0016301">
    <property type="term" value="F:kinase activity"/>
    <property type="evidence" value="ECO:0007669"/>
    <property type="project" value="UniProtKB-KW"/>
</dbReference>
<dbReference type="EMBL" id="PDJI01000004">
    <property type="protein sequence ID" value="PFG41145.1"/>
    <property type="molecule type" value="Genomic_DNA"/>
</dbReference>
<gene>
    <name evidence="3" type="ORF">ATJ97_3693</name>
</gene>
<dbReference type="InterPro" id="IPR000600">
    <property type="entry name" value="ROK"/>
</dbReference>
<feature type="compositionally biased region" description="Low complexity" evidence="2">
    <location>
        <begin position="22"/>
        <end position="31"/>
    </location>
</feature>
<comment type="caution">
    <text evidence="3">The sequence shown here is derived from an EMBL/GenBank/DDBJ whole genome shotgun (WGS) entry which is preliminary data.</text>
</comment>
<dbReference type="OrthoDB" id="8772678at2"/>
<dbReference type="PANTHER" id="PTHR18964:SF173">
    <property type="entry name" value="GLUCOKINASE"/>
    <property type="match status" value="1"/>
</dbReference>
<evidence type="ECO:0000313" key="3">
    <source>
        <dbReference type="EMBL" id="PFG41145.1"/>
    </source>
</evidence>
<dbReference type="PANTHER" id="PTHR18964">
    <property type="entry name" value="ROK (REPRESSOR, ORF, KINASE) FAMILY"/>
    <property type="match status" value="1"/>
</dbReference>
<proteinExistence type="inferred from homology"/>
<dbReference type="Pfam" id="PF00480">
    <property type="entry name" value="ROK"/>
    <property type="match status" value="1"/>
</dbReference>
<evidence type="ECO:0000256" key="1">
    <source>
        <dbReference type="ARBA" id="ARBA00006479"/>
    </source>
</evidence>
<evidence type="ECO:0000313" key="4">
    <source>
        <dbReference type="Proteomes" id="UP000222106"/>
    </source>
</evidence>
<dbReference type="InterPro" id="IPR043129">
    <property type="entry name" value="ATPase_NBD"/>
</dbReference>
<name>A0A2A9ESC2_9MICO</name>
<sequence>MRRPGGTAPGPQASVPGGSVRGGSVRDGSVRDGVTLGVDVGGTHLRVLAARGDGARGGVHDIPVPRSTDALVDAITELGLEAAGGAPVRSVAVGLPGWTTASVPRWVPNLPFLDGAPLAAAVGERLGTTCTLLNDAQATLLAERSEGVLRGRTAAVLVALGTGIGGAVLLDGRIVRGHRGCAGSFGWLPVGETAADHQHGGWEQNASGAALEAAGRPWGGAEGLVAAARRGDDAATAVIQRFGTLLGRGTAALASLFDPEVIVVAGGLSDALDLLRGPTLRAHAAYASPAGRDVPVVRAALGPGAGVVGALRAATEPEVLR</sequence>
<feature type="region of interest" description="Disordered" evidence="2">
    <location>
        <begin position="1"/>
        <end position="31"/>
    </location>
</feature>
<dbReference type="Gene3D" id="3.30.420.40">
    <property type="match status" value="2"/>
</dbReference>
<evidence type="ECO:0000256" key="2">
    <source>
        <dbReference type="SAM" id="MobiDB-lite"/>
    </source>
</evidence>
<dbReference type="AlphaFoldDB" id="A0A2A9ESC2"/>
<keyword evidence="3" id="KW-0808">Transferase</keyword>